<reference evidence="3" key="1">
    <citation type="submission" date="2016-10" db="EMBL/GenBank/DDBJ databases">
        <authorList>
            <person name="Varghese N."/>
            <person name="Submissions S."/>
        </authorList>
    </citation>
    <scope>NUCLEOTIDE SEQUENCE [LARGE SCALE GENOMIC DNA]</scope>
    <source>
        <strain evidence="3">DSM 16995</strain>
    </source>
</reference>
<dbReference type="EMBL" id="FNGA01000006">
    <property type="protein sequence ID" value="SDL56797.1"/>
    <property type="molecule type" value="Genomic_DNA"/>
</dbReference>
<dbReference type="InterPro" id="IPR001307">
    <property type="entry name" value="Thiosulphate_STrfase_CS"/>
</dbReference>
<organism evidence="2 3">
    <name type="scientific">Maridesulfovibrio ferrireducens</name>
    <dbReference type="NCBI Taxonomy" id="246191"/>
    <lineage>
        <taxon>Bacteria</taxon>
        <taxon>Pseudomonadati</taxon>
        <taxon>Thermodesulfobacteriota</taxon>
        <taxon>Desulfovibrionia</taxon>
        <taxon>Desulfovibrionales</taxon>
        <taxon>Desulfovibrionaceae</taxon>
        <taxon>Maridesulfovibrio</taxon>
    </lineage>
</organism>
<evidence type="ECO:0000313" key="3">
    <source>
        <dbReference type="Proteomes" id="UP000199053"/>
    </source>
</evidence>
<evidence type="ECO:0000259" key="1">
    <source>
        <dbReference type="PROSITE" id="PS50206"/>
    </source>
</evidence>
<dbReference type="OrthoDB" id="9789348at2"/>
<dbReference type="STRING" id="246191.SAMN05660337_3265"/>
<dbReference type="GO" id="GO:0004792">
    <property type="term" value="F:thiosulfate-cyanide sulfurtransferase activity"/>
    <property type="evidence" value="ECO:0007669"/>
    <property type="project" value="InterPro"/>
</dbReference>
<dbReference type="SUPFAM" id="SSF52821">
    <property type="entry name" value="Rhodanese/Cell cycle control phosphatase"/>
    <property type="match status" value="1"/>
</dbReference>
<protein>
    <submittedName>
        <fullName evidence="2">Rhodanese-related sulfurtransferase</fullName>
    </submittedName>
</protein>
<dbReference type="InterPro" id="IPR001763">
    <property type="entry name" value="Rhodanese-like_dom"/>
</dbReference>
<dbReference type="AlphaFoldDB" id="A0A1G9L513"/>
<dbReference type="CDD" id="cd00158">
    <property type="entry name" value="RHOD"/>
    <property type="match status" value="1"/>
</dbReference>
<dbReference type="PANTHER" id="PTHR43031:SF1">
    <property type="entry name" value="PYRIDINE NUCLEOTIDE-DISULPHIDE OXIDOREDUCTASE"/>
    <property type="match status" value="1"/>
</dbReference>
<proteinExistence type="predicted"/>
<dbReference type="Gene3D" id="3.40.250.10">
    <property type="entry name" value="Rhodanese-like domain"/>
    <property type="match status" value="1"/>
</dbReference>
<dbReference type="RefSeq" id="WP_092163029.1">
    <property type="nucleotide sequence ID" value="NZ_FNGA01000006.1"/>
</dbReference>
<dbReference type="PANTHER" id="PTHR43031">
    <property type="entry name" value="FAD-DEPENDENT OXIDOREDUCTASE"/>
    <property type="match status" value="1"/>
</dbReference>
<dbReference type="PROSITE" id="PS00380">
    <property type="entry name" value="RHODANESE_1"/>
    <property type="match status" value="1"/>
</dbReference>
<accession>A0A1G9L513</accession>
<dbReference type="Pfam" id="PF00581">
    <property type="entry name" value="Rhodanese"/>
    <property type="match status" value="1"/>
</dbReference>
<dbReference type="InterPro" id="IPR036873">
    <property type="entry name" value="Rhodanese-like_dom_sf"/>
</dbReference>
<dbReference type="PROSITE" id="PS50206">
    <property type="entry name" value="RHODANESE_3"/>
    <property type="match status" value="1"/>
</dbReference>
<evidence type="ECO:0000313" key="2">
    <source>
        <dbReference type="EMBL" id="SDL56797.1"/>
    </source>
</evidence>
<keyword evidence="3" id="KW-1185">Reference proteome</keyword>
<dbReference type="Proteomes" id="UP000199053">
    <property type="component" value="Unassembled WGS sequence"/>
</dbReference>
<dbReference type="SMART" id="SM00450">
    <property type="entry name" value="RHOD"/>
    <property type="match status" value="1"/>
</dbReference>
<feature type="domain" description="Rhodanese" evidence="1">
    <location>
        <begin position="56"/>
        <end position="150"/>
    </location>
</feature>
<gene>
    <name evidence="2" type="ORF">SAMN05660337_3265</name>
</gene>
<name>A0A1G9L513_9BACT</name>
<keyword evidence="2" id="KW-0808">Transferase</keyword>
<sequence length="151" mass="16382">MKVGKKLVFVFKIFLVCAVSAGLAWSFNSLRPVPPITMQQAEIIEIDGAETLKFFDSNEAVFVDARSDTDFAMGHIPGAVNVPSWAIGIELDGLITSIPKDKMIVVYCDGLSCGKSNIVARKLRDKGFSNLAVYPDGLDGWLSLGRDLEGN</sequence>
<dbReference type="InterPro" id="IPR050229">
    <property type="entry name" value="GlpE_sulfurtransferase"/>
</dbReference>